<sequence>MAMAQEHRNTRFVQQAFEMVDKVNGKSPKISPKPFVPRDQFPSRFNQSSTEHIPFVGDARPSIGHANWFEKPKGRVISCDEAVKLCGGMLIKEFW</sequence>
<evidence type="ECO:0000313" key="2">
    <source>
        <dbReference type="Proteomes" id="UP000489600"/>
    </source>
</evidence>
<name>A0A565BH35_9BRAS</name>
<gene>
    <name evidence="1" type="ORF">ANE_LOCUS11399</name>
</gene>
<accession>A0A565BH35</accession>
<evidence type="ECO:0000313" key="1">
    <source>
        <dbReference type="EMBL" id="VVB00955.1"/>
    </source>
</evidence>
<organism evidence="1 2">
    <name type="scientific">Arabis nemorensis</name>
    <dbReference type="NCBI Taxonomy" id="586526"/>
    <lineage>
        <taxon>Eukaryota</taxon>
        <taxon>Viridiplantae</taxon>
        <taxon>Streptophyta</taxon>
        <taxon>Embryophyta</taxon>
        <taxon>Tracheophyta</taxon>
        <taxon>Spermatophyta</taxon>
        <taxon>Magnoliopsida</taxon>
        <taxon>eudicotyledons</taxon>
        <taxon>Gunneridae</taxon>
        <taxon>Pentapetalae</taxon>
        <taxon>rosids</taxon>
        <taxon>malvids</taxon>
        <taxon>Brassicales</taxon>
        <taxon>Brassicaceae</taxon>
        <taxon>Arabideae</taxon>
        <taxon>Arabis</taxon>
    </lineage>
</organism>
<dbReference type="AlphaFoldDB" id="A0A565BH35"/>
<proteinExistence type="predicted"/>
<protein>
    <submittedName>
        <fullName evidence="1">Uncharacterized protein</fullName>
    </submittedName>
</protein>
<dbReference type="Proteomes" id="UP000489600">
    <property type="component" value="Unassembled WGS sequence"/>
</dbReference>
<keyword evidence="2" id="KW-1185">Reference proteome</keyword>
<reference evidence="1" key="1">
    <citation type="submission" date="2019-07" db="EMBL/GenBank/DDBJ databases">
        <authorList>
            <person name="Dittberner H."/>
        </authorList>
    </citation>
    <scope>NUCLEOTIDE SEQUENCE [LARGE SCALE GENOMIC DNA]</scope>
</reference>
<dbReference type="EMBL" id="CABITT030000004">
    <property type="protein sequence ID" value="VVB00955.1"/>
    <property type="molecule type" value="Genomic_DNA"/>
</dbReference>
<comment type="caution">
    <text evidence="1">The sequence shown here is derived from an EMBL/GenBank/DDBJ whole genome shotgun (WGS) entry which is preliminary data.</text>
</comment>